<dbReference type="Proteomes" id="UP000182836">
    <property type="component" value="Unassembled WGS sequence"/>
</dbReference>
<proteinExistence type="predicted"/>
<evidence type="ECO:0000313" key="4">
    <source>
        <dbReference type="Proteomes" id="UP000182836"/>
    </source>
</evidence>
<dbReference type="RefSeq" id="WP_043069132.1">
    <property type="nucleotide sequence ID" value="NZ_BJOA01000301.1"/>
</dbReference>
<dbReference type="STRING" id="47500.AF333_10830"/>
<protein>
    <submittedName>
        <fullName evidence="1">Uncharacterized protein</fullName>
    </submittedName>
</protein>
<dbReference type="GeneID" id="42305688"/>
<evidence type="ECO:0000313" key="2">
    <source>
        <dbReference type="EMBL" id="SDI40254.1"/>
    </source>
</evidence>
<reference evidence="2 4" key="2">
    <citation type="submission" date="2016-10" db="EMBL/GenBank/DDBJ databases">
        <authorList>
            <person name="de Groot N.N."/>
        </authorList>
    </citation>
    <scope>NUCLEOTIDE SEQUENCE [LARGE SCALE GENOMIC DNA]</scope>
    <source>
        <strain evidence="2 4">DSM 2895</strain>
    </source>
</reference>
<accession>A0A0D1VU51</accession>
<organism evidence="1 3">
    <name type="scientific">Aneurinibacillus migulanus</name>
    <name type="common">Bacillus migulanus</name>
    <dbReference type="NCBI Taxonomy" id="47500"/>
    <lineage>
        <taxon>Bacteria</taxon>
        <taxon>Bacillati</taxon>
        <taxon>Bacillota</taxon>
        <taxon>Bacilli</taxon>
        <taxon>Bacillales</taxon>
        <taxon>Paenibacillaceae</taxon>
        <taxon>Aneurinibacillus group</taxon>
        <taxon>Aneurinibacillus</taxon>
    </lineage>
</organism>
<reference evidence="1 3" key="1">
    <citation type="submission" date="2015-07" db="EMBL/GenBank/DDBJ databases">
        <title>Fjat-14205 dsm 2895.</title>
        <authorList>
            <person name="Liu B."/>
            <person name="Wang J."/>
            <person name="Zhu Y."/>
            <person name="Liu G."/>
            <person name="Chen Q."/>
            <person name="Chen Z."/>
            <person name="Lan J."/>
            <person name="Che J."/>
            <person name="Ge C."/>
            <person name="Shi H."/>
            <person name="Pan Z."/>
            <person name="Liu X."/>
        </authorList>
    </citation>
    <scope>NUCLEOTIDE SEQUENCE [LARGE SCALE GENOMIC DNA]</scope>
    <source>
        <strain evidence="1 3">DSM 2895</strain>
    </source>
</reference>
<dbReference type="EMBL" id="LGUG01000004">
    <property type="protein sequence ID" value="KON95902.1"/>
    <property type="molecule type" value="Genomic_DNA"/>
</dbReference>
<dbReference type="OrthoDB" id="104542at2"/>
<sequence>MATFYEAYRAKEFLSKRMLKRKGIVGIGVGYADPKHPNKGAGINVYTDKIGPAAKRRLLNALNAAISIKKTPVPMRLITTGPAFATAAPSAGAITQAEYRRRVRPVPAGYSVSGLNGGAGTAGLIVSRDGQLFLASNNHVLSIDNFHTTPTVQPGQADGGTVANDHIGRLHEFVPLRRVGNNYLDAATSLPRNNRLLDPRYGVDRRTVQGVLLPSVGSRVFSESRTSGRRPGVVESVNTDILVRYGDPYRDLLGTIQFRNQTIIRGHFAEGDSGVVWLQDTSFGGTQAVAMSFAGFNLGTRSISFPMSWFNQAFRTQVAQPGGRTAHIRKINVRGNYKYAQPLTKKELNSIKVVRAARRK</sequence>
<dbReference type="PATRIC" id="fig|47500.8.peg.5284"/>
<evidence type="ECO:0000313" key="3">
    <source>
        <dbReference type="Proteomes" id="UP000037269"/>
    </source>
</evidence>
<gene>
    <name evidence="1" type="ORF">AF333_10830</name>
    <name evidence="2" type="ORF">SAMN04487909_103350</name>
</gene>
<name>A0A0D1VU51_ANEMI</name>
<keyword evidence="3" id="KW-1185">Reference proteome</keyword>
<dbReference type="EMBL" id="FNED01000003">
    <property type="protein sequence ID" value="SDI40254.1"/>
    <property type="molecule type" value="Genomic_DNA"/>
</dbReference>
<dbReference type="AlphaFoldDB" id="A0A0D1VU51"/>
<evidence type="ECO:0000313" key="1">
    <source>
        <dbReference type="EMBL" id="KON95902.1"/>
    </source>
</evidence>
<dbReference type="Proteomes" id="UP000037269">
    <property type="component" value="Unassembled WGS sequence"/>
</dbReference>